<organism evidence="1 2">
    <name type="scientific">Vaccinium darrowii</name>
    <dbReference type="NCBI Taxonomy" id="229202"/>
    <lineage>
        <taxon>Eukaryota</taxon>
        <taxon>Viridiplantae</taxon>
        <taxon>Streptophyta</taxon>
        <taxon>Embryophyta</taxon>
        <taxon>Tracheophyta</taxon>
        <taxon>Spermatophyta</taxon>
        <taxon>Magnoliopsida</taxon>
        <taxon>eudicotyledons</taxon>
        <taxon>Gunneridae</taxon>
        <taxon>Pentapetalae</taxon>
        <taxon>asterids</taxon>
        <taxon>Ericales</taxon>
        <taxon>Ericaceae</taxon>
        <taxon>Vaccinioideae</taxon>
        <taxon>Vaccinieae</taxon>
        <taxon>Vaccinium</taxon>
    </lineage>
</organism>
<dbReference type="EMBL" id="CM037153">
    <property type="protein sequence ID" value="KAH7857459.1"/>
    <property type="molecule type" value="Genomic_DNA"/>
</dbReference>
<evidence type="ECO:0000313" key="2">
    <source>
        <dbReference type="Proteomes" id="UP000828048"/>
    </source>
</evidence>
<name>A0ACB7YW36_9ERIC</name>
<accession>A0ACB7YW36</accession>
<evidence type="ECO:0000313" key="1">
    <source>
        <dbReference type="EMBL" id="KAH7857459.1"/>
    </source>
</evidence>
<protein>
    <submittedName>
        <fullName evidence="1">Uncharacterized protein</fullName>
    </submittedName>
</protein>
<keyword evidence="2" id="KW-1185">Reference proteome</keyword>
<proteinExistence type="predicted"/>
<comment type="caution">
    <text evidence="1">The sequence shown here is derived from an EMBL/GenBank/DDBJ whole genome shotgun (WGS) entry which is preliminary data.</text>
</comment>
<dbReference type="Proteomes" id="UP000828048">
    <property type="component" value="Chromosome 3"/>
</dbReference>
<sequence>MENQNSKSALALPVFQLRSTVREDDRRRRTRSRKKIDEEGEKKGVRNEVLGLVLEDSSWVSPDWRFNGVVHDQIWLLCMIK</sequence>
<gene>
    <name evidence="1" type="ORF">Vadar_012934</name>
</gene>
<reference evidence="1 2" key="1">
    <citation type="journal article" date="2021" name="Hortic Res">
        <title>High-quality reference genome and annotation aids understanding of berry development for evergreen blueberry (Vaccinium darrowii).</title>
        <authorList>
            <person name="Yu J."/>
            <person name="Hulse-Kemp A.M."/>
            <person name="Babiker E."/>
            <person name="Staton M."/>
        </authorList>
    </citation>
    <scope>NUCLEOTIDE SEQUENCE [LARGE SCALE GENOMIC DNA]</scope>
    <source>
        <strain evidence="2">cv. NJ 8807/NJ 8810</strain>
        <tissue evidence="1">Young leaf</tissue>
    </source>
</reference>